<keyword evidence="2" id="KW-0456">Lyase</keyword>
<dbReference type="AlphaFoldDB" id="A0A8E2E811"/>
<dbReference type="GO" id="GO:0003839">
    <property type="term" value="F:gamma-glutamylcyclotransferase activity"/>
    <property type="evidence" value="ECO:0007669"/>
    <property type="project" value="UniProtKB-EC"/>
</dbReference>
<evidence type="ECO:0000256" key="5">
    <source>
        <dbReference type="SAM" id="MobiDB-lite"/>
    </source>
</evidence>
<evidence type="ECO:0000256" key="4">
    <source>
        <dbReference type="PIRSR" id="PIRSR617939-2"/>
    </source>
</evidence>
<organism evidence="6 7">
    <name type="scientific">Lepidopterella palustris CBS 459.81</name>
    <dbReference type="NCBI Taxonomy" id="1314670"/>
    <lineage>
        <taxon>Eukaryota</taxon>
        <taxon>Fungi</taxon>
        <taxon>Dikarya</taxon>
        <taxon>Ascomycota</taxon>
        <taxon>Pezizomycotina</taxon>
        <taxon>Dothideomycetes</taxon>
        <taxon>Pleosporomycetidae</taxon>
        <taxon>Mytilinidiales</taxon>
        <taxon>Argynnaceae</taxon>
        <taxon>Lepidopterella</taxon>
    </lineage>
</organism>
<dbReference type="PANTHER" id="PTHR12935">
    <property type="entry name" value="GAMMA-GLUTAMYLCYCLOTRANSFERASE"/>
    <property type="match status" value="1"/>
</dbReference>
<evidence type="ECO:0000313" key="6">
    <source>
        <dbReference type="EMBL" id="OCK79090.1"/>
    </source>
</evidence>
<gene>
    <name evidence="6" type="ORF">K432DRAFT_417601</name>
</gene>
<reference evidence="6 7" key="1">
    <citation type="journal article" date="2016" name="Nat. Commun.">
        <title>Ectomycorrhizal ecology is imprinted in the genome of the dominant symbiotic fungus Cenococcum geophilum.</title>
        <authorList>
            <consortium name="DOE Joint Genome Institute"/>
            <person name="Peter M."/>
            <person name="Kohler A."/>
            <person name="Ohm R.A."/>
            <person name="Kuo A."/>
            <person name="Krutzmann J."/>
            <person name="Morin E."/>
            <person name="Arend M."/>
            <person name="Barry K.W."/>
            <person name="Binder M."/>
            <person name="Choi C."/>
            <person name="Clum A."/>
            <person name="Copeland A."/>
            <person name="Grisel N."/>
            <person name="Haridas S."/>
            <person name="Kipfer T."/>
            <person name="LaButti K."/>
            <person name="Lindquist E."/>
            <person name="Lipzen A."/>
            <person name="Maire R."/>
            <person name="Meier B."/>
            <person name="Mihaltcheva S."/>
            <person name="Molinier V."/>
            <person name="Murat C."/>
            <person name="Poggeler S."/>
            <person name="Quandt C.A."/>
            <person name="Sperisen C."/>
            <person name="Tritt A."/>
            <person name="Tisserant E."/>
            <person name="Crous P.W."/>
            <person name="Henrissat B."/>
            <person name="Nehls U."/>
            <person name="Egli S."/>
            <person name="Spatafora J.W."/>
            <person name="Grigoriev I.V."/>
            <person name="Martin F.M."/>
        </authorList>
    </citation>
    <scope>NUCLEOTIDE SEQUENCE [LARGE SCALE GENOMIC DNA]</scope>
    <source>
        <strain evidence="6 7">CBS 459.81</strain>
    </source>
</reference>
<dbReference type="InterPro" id="IPR017939">
    <property type="entry name" value="G-Glutamylcylcotransferase"/>
</dbReference>
<dbReference type="Proteomes" id="UP000250266">
    <property type="component" value="Unassembled WGS sequence"/>
</dbReference>
<feature type="binding site" evidence="4">
    <location>
        <begin position="61"/>
        <end position="66"/>
    </location>
    <ligand>
        <name>substrate</name>
    </ligand>
</feature>
<keyword evidence="7" id="KW-1185">Reference proteome</keyword>
<feature type="region of interest" description="Disordered" evidence="5">
    <location>
        <begin position="115"/>
        <end position="148"/>
    </location>
</feature>
<feature type="active site" description="Proton acceptor" evidence="3">
    <location>
        <position position="176"/>
    </location>
</feature>
<dbReference type="EC" id="4.3.2.9" evidence="1"/>
<protein>
    <recommendedName>
        <fullName evidence="1">gamma-glutamylcyclotransferase</fullName>
        <ecNumber evidence="1">4.3.2.9</ecNumber>
    </recommendedName>
</protein>
<dbReference type="PANTHER" id="PTHR12935:SF0">
    <property type="entry name" value="GAMMA-GLUTAMYLCYCLOTRANSFERASE"/>
    <property type="match status" value="1"/>
</dbReference>
<accession>A0A8E2E811</accession>
<proteinExistence type="predicted"/>
<name>A0A8E2E811_9PEZI</name>
<dbReference type="Gene3D" id="3.10.490.10">
    <property type="entry name" value="Gamma-glutamyl cyclotransferase-like"/>
    <property type="match status" value="1"/>
</dbReference>
<sequence>MSVLVATVSCWHPRHALTFPPLPPPSPERLSASLADQPFDLATTISRDAAEASEKGKTVLYLAYGSNLCKETFLGKRGVKPLSQLNVLVPELRLTFDLPGIPYWEPCFANTARRDAKNPPYPTPTASIADPADLEKQPLAPGSDTTDYHKDRWKKGLVGVVYEVTPSDYVHIIATEGGGASYQDILVTCYPLAASPTVPESPDTPPFRAHTLFAPAREEPADKSMEKVQTTGRFQRPNPSYAQPSSRYLHLITTGASECALPSEYSAYLSSIRPYAITSQRQQLGKLIFLAIWMPFVTLIFALQARFQDDKGRSPDWLVRVSDVLFAGIWGSYDGLFRTLFGDGERTIGME</sequence>
<dbReference type="OrthoDB" id="2017317at2759"/>
<evidence type="ECO:0000256" key="3">
    <source>
        <dbReference type="PIRSR" id="PIRSR617939-1"/>
    </source>
</evidence>
<evidence type="ECO:0000256" key="2">
    <source>
        <dbReference type="ARBA" id="ARBA00023239"/>
    </source>
</evidence>
<feature type="binding site" evidence="4">
    <location>
        <position position="248"/>
    </location>
    <ligand>
        <name>substrate</name>
    </ligand>
</feature>
<evidence type="ECO:0000313" key="7">
    <source>
        <dbReference type="Proteomes" id="UP000250266"/>
    </source>
</evidence>
<evidence type="ECO:0000256" key="1">
    <source>
        <dbReference type="ARBA" id="ARBA00012346"/>
    </source>
</evidence>
<dbReference type="EMBL" id="KV745024">
    <property type="protein sequence ID" value="OCK79090.1"/>
    <property type="molecule type" value="Genomic_DNA"/>
</dbReference>